<protein>
    <recommendedName>
        <fullName evidence="3">Adenylate synthase</fullName>
    </recommendedName>
</protein>
<dbReference type="EMBL" id="CP020715">
    <property type="protein sequence ID" value="ARJ05664.1"/>
    <property type="molecule type" value="Genomic_DNA"/>
</dbReference>
<evidence type="ECO:0008006" key="3">
    <source>
        <dbReference type="Google" id="ProtNLM"/>
    </source>
</evidence>
<dbReference type="STRING" id="1619308.B5808_10845"/>
<dbReference type="Proteomes" id="UP000192775">
    <property type="component" value="Chromosome"/>
</dbReference>
<gene>
    <name evidence="1" type="ORF">B5808_10845</name>
</gene>
<evidence type="ECO:0000313" key="1">
    <source>
        <dbReference type="EMBL" id="ARJ05664.1"/>
    </source>
</evidence>
<dbReference type="AlphaFoldDB" id="A0A1X9LKD3"/>
<organism evidence="1 2">
    <name type="scientific">Cnuibacter physcomitrellae</name>
    <dbReference type="NCBI Taxonomy" id="1619308"/>
    <lineage>
        <taxon>Bacteria</taxon>
        <taxon>Bacillati</taxon>
        <taxon>Actinomycetota</taxon>
        <taxon>Actinomycetes</taxon>
        <taxon>Micrococcales</taxon>
        <taxon>Microbacteriaceae</taxon>
        <taxon>Cnuibacter</taxon>
    </lineage>
</organism>
<reference evidence="1 2" key="1">
    <citation type="submission" date="2017-04" db="EMBL/GenBank/DDBJ databases">
        <authorList>
            <person name="Afonso C.L."/>
            <person name="Miller P.J."/>
            <person name="Scott M.A."/>
            <person name="Spackman E."/>
            <person name="Goraichik I."/>
            <person name="Dimitrov K.M."/>
            <person name="Suarez D.L."/>
            <person name="Swayne D.E."/>
        </authorList>
    </citation>
    <scope>NUCLEOTIDE SEQUENCE [LARGE SCALE GENOMIC DNA]</scope>
    <source>
        <strain evidence="2">XA(T)</strain>
    </source>
</reference>
<dbReference type="PANTHER" id="PTHR36932:SF1">
    <property type="entry name" value="CAPSULAR POLYSACCHARIDE BIOSYNTHESIS PROTEIN"/>
    <property type="match status" value="1"/>
</dbReference>
<dbReference type="NCBIfam" id="TIGR02304">
    <property type="entry name" value="aden_form_hyp"/>
    <property type="match status" value="1"/>
</dbReference>
<evidence type="ECO:0000313" key="2">
    <source>
        <dbReference type="Proteomes" id="UP000192775"/>
    </source>
</evidence>
<dbReference type="InterPro" id="IPR053158">
    <property type="entry name" value="CapK_Type1_Caps_Biosynth"/>
</dbReference>
<accession>A0A1X9LKD3</accession>
<dbReference type="Gene3D" id="3.40.50.12780">
    <property type="entry name" value="N-terminal domain of ligase-like"/>
    <property type="match status" value="1"/>
</dbReference>
<dbReference type="InterPro" id="IPR012685">
    <property type="entry name" value="CHP02304_F390_synth-rel"/>
</dbReference>
<dbReference type="PANTHER" id="PTHR36932">
    <property type="entry name" value="CAPSULAR POLYSACCHARIDE BIOSYNTHESIS PROTEIN"/>
    <property type="match status" value="1"/>
</dbReference>
<name>A0A1X9LKD3_9MICO</name>
<dbReference type="InterPro" id="IPR042099">
    <property type="entry name" value="ANL_N_sf"/>
</dbReference>
<sequence length="462" mass="50955">MSDDPRHALIVSGAAAYPGGVVSRGSARERGTLVVRFVRARWGYRFRGRAQLERWQRRRVARHLRVHGARAPFYAPLVGPGARFDRIPVVDKTATLHRFDEMNTRGVRLADALAVARQAERTRDFAPLVAGDLTVGLSSGTSGRPGVFLVSPRERMRWAGTVLARVLDAGAVRRLLLPWTRPLEIRFFLRAGGHLYESVRSSRVRFVFHDLLEPLDTHVSSLAGSRHPIDVLVAPASVLVALAARRVAGDLPVAVRQVVSVAEVLDPHDRDLVERAFGVRVSEVYQATEGLLALSCPAGSLHLHEESVLVERDPLGGGRFVPIVTDFDRSTQLVVRYRLDDVLRVSPLQCACGRVTRVLEAVEGREDDVLHLPGESRRVEVFPDTVRRAMAVPSVEWADWRIRQHGTVVELALLGCADEGAVRDSLAASLAALGVHRPDVRLVPWPSEDPTAKVRRVARVVA</sequence>
<dbReference type="SUPFAM" id="SSF56801">
    <property type="entry name" value="Acetyl-CoA synthetase-like"/>
    <property type="match status" value="1"/>
</dbReference>
<keyword evidence="2" id="KW-1185">Reference proteome</keyword>
<dbReference type="KEGG" id="cphy:B5808_10845"/>
<proteinExistence type="predicted"/>